<evidence type="ECO:0000256" key="3">
    <source>
        <dbReference type="ARBA" id="ARBA00007401"/>
    </source>
</evidence>
<dbReference type="PANTHER" id="PTHR10066:SF67">
    <property type="entry name" value="BETA-GLUCURONIDASE"/>
    <property type="match status" value="1"/>
</dbReference>
<dbReference type="Pfam" id="PF02837">
    <property type="entry name" value="Glyco_hydro_2_N"/>
    <property type="match status" value="1"/>
</dbReference>
<feature type="transmembrane region" description="Helical" evidence="13">
    <location>
        <begin position="688"/>
        <end position="708"/>
    </location>
</feature>
<proteinExistence type="inferred from homology"/>
<evidence type="ECO:0000256" key="10">
    <source>
        <dbReference type="ARBA" id="ARBA00023136"/>
    </source>
</evidence>
<dbReference type="InterPro" id="IPR036156">
    <property type="entry name" value="Beta-gal/glucu_dom_sf"/>
</dbReference>
<keyword evidence="7" id="KW-0732">Signal</keyword>
<dbReference type="Gene3D" id="2.60.120.260">
    <property type="entry name" value="Galactose-binding domain-like"/>
    <property type="match status" value="1"/>
</dbReference>
<evidence type="ECO:0000256" key="7">
    <source>
        <dbReference type="ARBA" id="ARBA00022729"/>
    </source>
</evidence>
<dbReference type="AlphaFoldDB" id="A0ABD1CF13"/>
<dbReference type="PROSITE" id="PS00719">
    <property type="entry name" value="GLYCOSYL_HYDROL_F2_1"/>
    <property type="match status" value="1"/>
</dbReference>
<evidence type="ECO:0000256" key="9">
    <source>
        <dbReference type="ARBA" id="ARBA00022989"/>
    </source>
</evidence>
<dbReference type="PROSITE" id="PS00608">
    <property type="entry name" value="GLYCOSYL_HYDROL_F2_2"/>
    <property type="match status" value="1"/>
</dbReference>
<dbReference type="SUPFAM" id="SSF49785">
    <property type="entry name" value="Galactose-binding domain-like"/>
    <property type="match status" value="1"/>
</dbReference>
<feature type="transmembrane region" description="Helical" evidence="13">
    <location>
        <begin position="22"/>
        <end position="41"/>
    </location>
</feature>
<dbReference type="EMBL" id="JBEHCU010012928">
    <property type="protein sequence ID" value="KAL1374926.1"/>
    <property type="molecule type" value="Genomic_DNA"/>
</dbReference>
<dbReference type="FunFam" id="2.60.120.260:FF:000027">
    <property type="entry name" value="Beta-glucuronidase"/>
    <property type="match status" value="1"/>
</dbReference>
<dbReference type="EC" id="3.2.1.31" evidence="4 12"/>
<dbReference type="Pfam" id="PF02836">
    <property type="entry name" value="Glyco_hydro_2_C"/>
    <property type="match status" value="1"/>
</dbReference>
<dbReference type="InterPro" id="IPR006103">
    <property type="entry name" value="Glyco_hydro_2_cat"/>
</dbReference>
<feature type="non-terminal residue" evidence="17">
    <location>
        <position position="869"/>
    </location>
</feature>
<evidence type="ECO:0000313" key="18">
    <source>
        <dbReference type="Proteomes" id="UP001562425"/>
    </source>
</evidence>
<dbReference type="InterPro" id="IPR023232">
    <property type="entry name" value="Glyco_hydro_2_AS"/>
</dbReference>
<evidence type="ECO:0000256" key="13">
    <source>
        <dbReference type="SAM" id="Phobius"/>
    </source>
</evidence>
<name>A0ABD1CF13_CULPP</name>
<dbReference type="InterPro" id="IPR006101">
    <property type="entry name" value="Glyco_hydro_2"/>
</dbReference>
<gene>
    <name evidence="17" type="ORF">pipiens_004787</name>
</gene>
<keyword evidence="6 13" id="KW-0812">Transmembrane</keyword>
<feature type="domain" description="Glycoside hydrolase family 2 catalytic" evidence="15">
    <location>
        <begin position="369"/>
        <end position="516"/>
    </location>
</feature>
<keyword evidence="18" id="KW-1185">Reference proteome</keyword>
<evidence type="ECO:0000313" key="17">
    <source>
        <dbReference type="EMBL" id="KAL1374926.1"/>
    </source>
</evidence>
<dbReference type="SUPFAM" id="SSF49303">
    <property type="entry name" value="beta-Galactosidase/glucuronidase domain"/>
    <property type="match status" value="1"/>
</dbReference>
<evidence type="ECO:0000256" key="1">
    <source>
        <dbReference type="ARBA" id="ARBA00003025"/>
    </source>
</evidence>
<dbReference type="GO" id="GO:0016020">
    <property type="term" value="C:membrane"/>
    <property type="evidence" value="ECO:0007669"/>
    <property type="project" value="UniProtKB-SubCell"/>
</dbReference>
<feature type="transmembrane region" description="Helical" evidence="13">
    <location>
        <begin position="773"/>
        <end position="794"/>
    </location>
</feature>
<keyword evidence="8 12" id="KW-0378">Hydrolase</keyword>
<comment type="subcellular location">
    <subcellularLocation>
        <location evidence="2">Membrane</location>
        <topology evidence="2">Multi-pass membrane protein</topology>
    </subcellularLocation>
</comment>
<dbReference type="FunFam" id="2.60.40.10:FF:000628">
    <property type="entry name" value="Beta-glucuronidase"/>
    <property type="match status" value="1"/>
</dbReference>
<evidence type="ECO:0000259" key="14">
    <source>
        <dbReference type="Pfam" id="PF00703"/>
    </source>
</evidence>
<evidence type="ECO:0000256" key="6">
    <source>
        <dbReference type="ARBA" id="ARBA00022692"/>
    </source>
</evidence>
<evidence type="ECO:0000256" key="11">
    <source>
        <dbReference type="ARBA" id="ARBA00023295"/>
    </source>
</evidence>
<protein>
    <recommendedName>
        <fullName evidence="5 12">Beta-glucuronidase</fullName>
        <ecNumber evidence="4 12">3.2.1.31</ecNumber>
    </recommendedName>
</protein>
<keyword evidence="10 13" id="KW-0472">Membrane</keyword>
<feature type="domain" description="Glycoside hydrolase family 2 immunoglobulin-like beta-sandwich" evidence="14">
    <location>
        <begin position="250"/>
        <end position="346"/>
    </location>
</feature>
<dbReference type="Gene3D" id="3.20.20.80">
    <property type="entry name" value="Glycosidases"/>
    <property type="match status" value="1"/>
</dbReference>
<dbReference type="InterPro" id="IPR006102">
    <property type="entry name" value="Ig-like_GH2"/>
</dbReference>
<evidence type="ECO:0000256" key="4">
    <source>
        <dbReference type="ARBA" id="ARBA00012761"/>
    </source>
</evidence>
<dbReference type="SUPFAM" id="SSF51445">
    <property type="entry name" value="(Trans)glycosidases"/>
    <property type="match status" value="1"/>
</dbReference>
<dbReference type="InterPro" id="IPR017853">
    <property type="entry name" value="GH"/>
</dbReference>
<keyword evidence="12" id="KW-0458">Lysosome</keyword>
<evidence type="ECO:0000256" key="5">
    <source>
        <dbReference type="ARBA" id="ARBA00016205"/>
    </source>
</evidence>
<keyword evidence="11 12" id="KW-0326">Glycosidase</keyword>
<dbReference type="InterPro" id="IPR023230">
    <property type="entry name" value="Glyco_hydro_2_CS"/>
</dbReference>
<feature type="transmembrane region" description="Helical" evidence="13">
    <location>
        <begin position="648"/>
        <end position="668"/>
    </location>
</feature>
<dbReference type="Pfam" id="PF00703">
    <property type="entry name" value="Glyco_hydro_2"/>
    <property type="match status" value="1"/>
</dbReference>
<comment type="function">
    <text evidence="1 12">Plays an important role in the degradation of dermatan and keratan sulfates.</text>
</comment>
<dbReference type="GO" id="GO:0004566">
    <property type="term" value="F:beta-glucuronidase activity"/>
    <property type="evidence" value="ECO:0007669"/>
    <property type="project" value="UniProtKB-EC"/>
</dbReference>
<comment type="catalytic activity">
    <reaction evidence="12">
        <text>a beta-D-glucuronoside + H2O = D-glucuronate + an alcohol</text>
        <dbReference type="Rhea" id="RHEA:17633"/>
        <dbReference type="ChEBI" id="CHEBI:15377"/>
        <dbReference type="ChEBI" id="CHEBI:30879"/>
        <dbReference type="ChEBI" id="CHEBI:58720"/>
        <dbReference type="ChEBI" id="CHEBI:83411"/>
        <dbReference type="EC" id="3.2.1.31"/>
    </reaction>
</comment>
<evidence type="ECO:0000256" key="8">
    <source>
        <dbReference type="ARBA" id="ARBA00022801"/>
    </source>
</evidence>
<accession>A0ABD1CF13</accession>
<comment type="subunit">
    <text evidence="12">Homotetramer.</text>
</comment>
<comment type="similarity">
    <text evidence="3 12">Belongs to the glycosyl hydrolase 2 family.</text>
</comment>
<organism evidence="17 18">
    <name type="scientific">Culex pipiens pipiens</name>
    <name type="common">Northern house mosquito</name>
    <dbReference type="NCBI Taxonomy" id="38569"/>
    <lineage>
        <taxon>Eukaryota</taxon>
        <taxon>Metazoa</taxon>
        <taxon>Ecdysozoa</taxon>
        <taxon>Arthropoda</taxon>
        <taxon>Hexapoda</taxon>
        <taxon>Insecta</taxon>
        <taxon>Pterygota</taxon>
        <taxon>Neoptera</taxon>
        <taxon>Endopterygota</taxon>
        <taxon>Diptera</taxon>
        <taxon>Nematocera</taxon>
        <taxon>Culicoidea</taxon>
        <taxon>Culicidae</taxon>
        <taxon>Culicinae</taxon>
        <taxon>Culicini</taxon>
        <taxon>Culex</taxon>
        <taxon>Culex</taxon>
    </lineage>
</organism>
<evidence type="ECO:0000259" key="15">
    <source>
        <dbReference type="Pfam" id="PF02836"/>
    </source>
</evidence>
<dbReference type="PRINTS" id="PR00132">
    <property type="entry name" value="GLHYDRLASE2"/>
</dbReference>
<dbReference type="Pfam" id="PF03062">
    <property type="entry name" value="MBOAT"/>
    <property type="match status" value="1"/>
</dbReference>
<sequence length="869" mass="99220">MSEVVRRRPSSSWWQVQVLNRVLLWIDALTFLIMGAIGYMVNTVFGAMFTNGTETSTVGLLYPVESETREAKKLDGMWNFVRSDSSNPSQGLREKWFSDDLAKFRPTIGMPVPSSYNDVTEDASIRDHVGTVWYDRRFFVPKSWQLQRVFVRFGSVHYDSVVWINGQQVLKHEFGHLPFEADISQVLEYGKENRITVLCDNVLLQVTIPQGKIVNSPVDGGVELVQTYTFDFFNYAGIHRSVELYTVPQVFIRDVVVNTDLVGDEGHIYYTVESSLNSSIAADLQATVKILDKAGTVVGVDTATGAELKGVVIVKNVKPWWPYLMHEEYGYMYSMEVTLEGKSNEASEPVGEIFDVYRMKVGVRTLEWNNTSFLINGQPIYFRGFGRHEDSDIRGKGLDYALLTKDFNLLKWVGANAYRTSHYPYSEESMQFADEHGIMIIDECPSVDTENYSQILLEKHKASIEQLIHRDRNHPSVVMWSIANEPRTGQFAADAYFEAVAKYTRALDPSRPVTAAIAVGVNDDRAMCTLCVYPCFLGWVYGRRRLRESAKKFVDVCCVCGLVIYQMTFVAVTVKAILLLDLSPVSSLSILLEMTRFVLKIHAFVRSSVPEVLKENAIIPTFRQFVYFLFAPTLIYRNEYPRTETIRWRIVLNHTLEIIALLYMFYIYSGSSPLFNQTGIIPSSTGSTVHKLFLCILPANYYFIYFIYASMHSWHNAWAELLRFGDRLFYRDWWNATSFAAYVRAHNAIVHNFLYTYVYKDFYDKVWQSKKEAASVVFLISALVNEAILLRFFYPVLMGQFLFMGLLIANVEFGNVLVLALLSVGHAIETSQYSTEYYARRNCPELLLGNRTGVVVTEGSGSGFMDLRC</sequence>
<dbReference type="InterPro" id="IPR013783">
    <property type="entry name" value="Ig-like_fold"/>
</dbReference>
<feature type="transmembrane region" description="Helical" evidence="13">
    <location>
        <begin position="800"/>
        <end position="822"/>
    </location>
</feature>
<dbReference type="Proteomes" id="UP001562425">
    <property type="component" value="Unassembled WGS sequence"/>
</dbReference>
<comment type="caution">
    <text evidence="17">The sequence shown here is derived from an EMBL/GenBank/DDBJ whole genome shotgun (WGS) entry which is preliminary data.</text>
</comment>
<dbReference type="InterPro" id="IPR004299">
    <property type="entry name" value="MBOAT_fam"/>
</dbReference>
<feature type="domain" description="Glycosyl hydrolases family 2 sugar binding" evidence="16">
    <location>
        <begin position="72"/>
        <end position="248"/>
    </location>
</feature>
<evidence type="ECO:0000256" key="12">
    <source>
        <dbReference type="RuleBase" id="RU361154"/>
    </source>
</evidence>
<dbReference type="Gene3D" id="2.60.40.10">
    <property type="entry name" value="Immunoglobulins"/>
    <property type="match status" value="1"/>
</dbReference>
<evidence type="ECO:0000259" key="16">
    <source>
        <dbReference type="Pfam" id="PF02837"/>
    </source>
</evidence>
<comment type="activity regulation">
    <text evidence="12">Inhibited by L-aspartic acid.</text>
</comment>
<dbReference type="InterPro" id="IPR006104">
    <property type="entry name" value="Glyco_hydro_2_N"/>
</dbReference>
<dbReference type="PANTHER" id="PTHR10066">
    <property type="entry name" value="BETA-GLUCURONIDASE"/>
    <property type="match status" value="1"/>
</dbReference>
<keyword evidence="9 13" id="KW-1133">Transmembrane helix</keyword>
<reference evidence="17 18" key="1">
    <citation type="submission" date="2024-05" db="EMBL/GenBank/DDBJ databases">
        <title>Culex pipiens pipiens assembly and annotation.</title>
        <authorList>
            <person name="Alout H."/>
            <person name="Durand T."/>
        </authorList>
    </citation>
    <scope>NUCLEOTIDE SEQUENCE [LARGE SCALE GENOMIC DNA]</scope>
    <source>
        <strain evidence="17">HA-2024</strain>
        <tissue evidence="17">Whole body</tissue>
    </source>
</reference>
<evidence type="ECO:0000256" key="2">
    <source>
        <dbReference type="ARBA" id="ARBA00004141"/>
    </source>
</evidence>
<dbReference type="InterPro" id="IPR008979">
    <property type="entry name" value="Galactose-bd-like_sf"/>
</dbReference>